<name>A0ABY7K2H2_9ACTN</name>
<dbReference type="InterPro" id="IPR039422">
    <property type="entry name" value="MarR/SlyA-like"/>
</dbReference>
<evidence type="ECO:0000313" key="3">
    <source>
        <dbReference type="Proteomes" id="UP001164693"/>
    </source>
</evidence>
<dbReference type="Proteomes" id="UP001164693">
    <property type="component" value="Chromosome"/>
</dbReference>
<dbReference type="Gene3D" id="1.10.10.10">
    <property type="entry name" value="Winged helix-like DNA-binding domain superfamily/Winged helix DNA-binding domain"/>
    <property type="match status" value="1"/>
</dbReference>
<proteinExistence type="predicted"/>
<dbReference type="PROSITE" id="PS50995">
    <property type="entry name" value="HTH_MARR_2"/>
    <property type="match status" value="1"/>
</dbReference>
<dbReference type="SUPFAM" id="SSF46785">
    <property type="entry name" value="Winged helix' DNA-binding domain"/>
    <property type="match status" value="1"/>
</dbReference>
<evidence type="ECO:0000259" key="1">
    <source>
        <dbReference type="PROSITE" id="PS50995"/>
    </source>
</evidence>
<organism evidence="2 3">
    <name type="scientific">Jatrophihabitans cynanchi</name>
    <dbReference type="NCBI Taxonomy" id="2944128"/>
    <lineage>
        <taxon>Bacteria</taxon>
        <taxon>Bacillati</taxon>
        <taxon>Actinomycetota</taxon>
        <taxon>Actinomycetes</taxon>
        <taxon>Jatrophihabitantales</taxon>
        <taxon>Jatrophihabitantaceae</taxon>
        <taxon>Jatrophihabitans</taxon>
    </lineage>
</organism>
<dbReference type="InterPro" id="IPR000835">
    <property type="entry name" value="HTH_MarR-typ"/>
</dbReference>
<dbReference type="RefSeq" id="WP_269445592.1">
    <property type="nucleotide sequence ID" value="NZ_CP097463.1"/>
</dbReference>
<protein>
    <submittedName>
        <fullName evidence="2">MarR family transcriptional regulator</fullName>
    </submittedName>
</protein>
<accession>A0ABY7K2H2</accession>
<sequence>MTGFDNDSDAAWISDWEALHRAVSSAHAQVISRVEALGVSSQFFAVLHLLLRLPDHRMSMSGLARELAMTSGGFTKLCDRMGREGLIDRRGSDGDRRVVFATLTTSGIDVAERAEAAYVAAVRELVVAAATPATLARLAVDARTLDVLRYATETPMLTSAWDPALPDRRDVASVSSLDSAREHRDML</sequence>
<dbReference type="PANTHER" id="PTHR33164">
    <property type="entry name" value="TRANSCRIPTIONAL REGULATOR, MARR FAMILY"/>
    <property type="match status" value="1"/>
</dbReference>
<dbReference type="Pfam" id="PF12802">
    <property type="entry name" value="MarR_2"/>
    <property type="match status" value="1"/>
</dbReference>
<gene>
    <name evidence="2" type="ORF">M6B22_09905</name>
</gene>
<keyword evidence="3" id="KW-1185">Reference proteome</keyword>
<dbReference type="PANTHER" id="PTHR33164:SF43">
    <property type="entry name" value="HTH-TYPE TRANSCRIPTIONAL REPRESSOR YETL"/>
    <property type="match status" value="1"/>
</dbReference>
<dbReference type="InterPro" id="IPR036390">
    <property type="entry name" value="WH_DNA-bd_sf"/>
</dbReference>
<reference evidence="2" key="1">
    <citation type="submission" date="2022-05" db="EMBL/GenBank/DDBJ databases">
        <title>Jatrophihabitans sp. SB3-54 whole genome sequence.</title>
        <authorList>
            <person name="Suh M.K."/>
            <person name="Eom M.K."/>
            <person name="Kim J.S."/>
            <person name="Kim H.S."/>
            <person name="Do H.E."/>
            <person name="Shin Y.K."/>
            <person name="Lee J.-S."/>
        </authorList>
    </citation>
    <scope>NUCLEOTIDE SEQUENCE</scope>
    <source>
        <strain evidence="2">SB3-54</strain>
    </source>
</reference>
<dbReference type="EMBL" id="CP097463">
    <property type="protein sequence ID" value="WAX59051.1"/>
    <property type="molecule type" value="Genomic_DNA"/>
</dbReference>
<dbReference type="InterPro" id="IPR036388">
    <property type="entry name" value="WH-like_DNA-bd_sf"/>
</dbReference>
<evidence type="ECO:0000313" key="2">
    <source>
        <dbReference type="EMBL" id="WAX59051.1"/>
    </source>
</evidence>
<dbReference type="SMART" id="SM00347">
    <property type="entry name" value="HTH_MARR"/>
    <property type="match status" value="1"/>
</dbReference>
<feature type="domain" description="HTH marR-type" evidence="1">
    <location>
        <begin position="1"/>
        <end position="150"/>
    </location>
</feature>